<feature type="domain" description="Alpha-carbonic anhydrase" evidence="4">
    <location>
        <begin position="31"/>
        <end position="297"/>
    </location>
</feature>
<evidence type="ECO:0000256" key="1">
    <source>
        <dbReference type="ARBA" id="ARBA00010718"/>
    </source>
</evidence>
<sequence length="459" mass="51596">MSSSMRFLLLAIVCSLSFTPGFCQKEEGGKSTFCYDGDCAPRYWGGQCSTGSGQSPIDIRDNGKNNVGTGILYFTDVCWQDHNFILENNGHTAEASIGPNRTSRCFLSGDGEPDGILGRSYVFSQVHFHWGSDTQGKNGTEHSFNGITYALEAHFVHFSSEYKTLEEAVSSNQPRSVAVVAVIFQLTNKDNEALTPIIKALRQLKRSGDKTKGYGLNLMDILRPTNGKTYLTRYEGSLTTPQCAEVVSWVVFNDPRSFVSPYQLKVFRSILDQRERTLENNVRPTQAINDRRIRFFRTSIAYRELYAMEGHFVHYSSEFNSLNDALASNQSGALSVVAVLYQVSQSENQAFNPILNVLSQVVNSGNSVQGTDLNLWKLLPQQPGKIYNYQYDGSLTTPSCNEVVLWNVLISESHISQQQLTQFRKAIDSHEEPMENNFRPIQALNNRIIRVYESQLFSQ</sequence>
<dbReference type="GO" id="GO:0005886">
    <property type="term" value="C:plasma membrane"/>
    <property type="evidence" value="ECO:0007669"/>
    <property type="project" value="TreeGrafter"/>
</dbReference>
<evidence type="ECO:0000256" key="3">
    <source>
        <dbReference type="SAM" id="SignalP"/>
    </source>
</evidence>
<dbReference type="InterPro" id="IPR023561">
    <property type="entry name" value="Carbonic_anhydrase_a-class"/>
</dbReference>
<evidence type="ECO:0000256" key="2">
    <source>
        <dbReference type="ARBA" id="ARBA00048348"/>
    </source>
</evidence>
<reference evidence="5" key="1">
    <citation type="submission" date="2021-06" db="EMBL/GenBank/DDBJ databases">
        <authorList>
            <person name="Hodson N. C."/>
            <person name="Mongue J. A."/>
            <person name="Jaron S. K."/>
        </authorList>
    </citation>
    <scope>NUCLEOTIDE SEQUENCE</scope>
</reference>
<comment type="similarity">
    <text evidence="1">Belongs to the alpha-carbonic anhydrase family.</text>
</comment>
<dbReference type="GO" id="GO:0004089">
    <property type="term" value="F:carbonate dehydratase activity"/>
    <property type="evidence" value="ECO:0007669"/>
    <property type="project" value="UniProtKB-EC"/>
</dbReference>
<evidence type="ECO:0000313" key="5">
    <source>
        <dbReference type="EMBL" id="CAG7820221.1"/>
    </source>
</evidence>
<name>A0A8J2KUX3_9HEXA</name>
<proteinExistence type="inferred from homology"/>
<dbReference type="PANTHER" id="PTHR18952:SF265">
    <property type="entry name" value="CARBONIC ANHYDRASE"/>
    <property type="match status" value="1"/>
</dbReference>
<comment type="catalytic activity">
    <reaction evidence="2">
        <text>hydrogencarbonate + H(+) = CO2 + H2O</text>
        <dbReference type="Rhea" id="RHEA:10748"/>
        <dbReference type="ChEBI" id="CHEBI:15377"/>
        <dbReference type="ChEBI" id="CHEBI:15378"/>
        <dbReference type="ChEBI" id="CHEBI:16526"/>
        <dbReference type="ChEBI" id="CHEBI:17544"/>
        <dbReference type="EC" id="4.2.1.1"/>
    </reaction>
</comment>
<comment type="caution">
    <text evidence="5">The sequence shown here is derived from an EMBL/GenBank/DDBJ whole genome shotgun (WGS) entry which is preliminary data.</text>
</comment>
<dbReference type="InterPro" id="IPR001148">
    <property type="entry name" value="CA_dom"/>
</dbReference>
<dbReference type="Proteomes" id="UP000708208">
    <property type="component" value="Unassembled WGS sequence"/>
</dbReference>
<dbReference type="GO" id="GO:0008270">
    <property type="term" value="F:zinc ion binding"/>
    <property type="evidence" value="ECO:0007669"/>
    <property type="project" value="InterPro"/>
</dbReference>
<dbReference type="EMBL" id="CAJVCH010473008">
    <property type="protein sequence ID" value="CAG7820221.1"/>
    <property type="molecule type" value="Genomic_DNA"/>
</dbReference>
<dbReference type="AlphaFoldDB" id="A0A8J2KUX3"/>
<dbReference type="Pfam" id="PF00194">
    <property type="entry name" value="Carb_anhydrase"/>
    <property type="match status" value="2"/>
</dbReference>
<protein>
    <recommendedName>
        <fullName evidence="4">Alpha-carbonic anhydrase domain-containing protein</fullName>
    </recommendedName>
</protein>
<accession>A0A8J2KUX3</accession>
<feature type="domain" description="Alpha-carbonic anhydrase" evidence="4">
    <location>
        <begin position="306"/>
        <end position="453"/>
    </location>
</feature>
<keyword evidence="6" id="KW-1185">Reference proteome</keyword>
<feature type="signal peptide" evidence="3">
    <location>
        <begin position="1"/>
        <end position="23"/>
    </location>
</feature>
<evidence type="ECO:0000313" key="6">
    <source>
        <dbReference type="Proteomes" id="UP000708208"/>
    </source>
</evidence>
<dbReference type="PANTHER" id="PTHR18952">
    <property type="entry name" value="CARBONIC ANHYDRASE"/>
    <property type="match status" value="1"/>
</dbReference>
<gene>
    <name evidence="5" type="ORF">AFUS01_LOCUS30624</name>
</gene>
<keyword evidence="3" id="KW-0732">Signal</keyword>
<dbReference type="SMART" id="SM01057">
    <property type="entry name" value="Carb_anhydrase"/>
    <property type="match status" value="2"/>
</dbReference>
<dbReference type="CDD" id="cd00326">
    <property type="entry name" value="alpha_CA"/>
    <property type="match status" value="1"/>
</dbReference>
<feature type="chain" id="PRO_5035234408" description="Alpha-carbonic anhydrase domain-containing protein" evidence="3">
    <location>
        <begin position="24"/>
        <end position="459"/>
    </location>
</feature>
<dbReference type="OrthoDB" id="429145at2759"/>
<evidence type="ECO:0000259" key="4">
    <source>
        <dbReference type="PROSITE" id="PS51144"/>
    </source>
</evidence>
<organism evidence="5 6">
    <name type="scientific">Allacma fusca</name>
    <dbReference type="NCBI Taxonomy" id="39272"/>
    <lineage>
        <taxon>Eukaryota</taxon>
        <taxon>Metazoa</taxon>
        <taxon>Ecdysozoa</taxon>
        <taxon>Arthropoda</taxon>
        <taxon>Hexapoda</taxon>
        <taxon>Collembola</taxon>
        <taxon>Symphypleona</taxon>
        <taxon>Sminthuridae</taxon>
        <taxon>Allacma</taxon>
    </lineage>
</organism>
<dbReference type="PROSITE" id="PS51144">
    <property type="entry name" value="ALPHA_CA_2"/>
    <property type="match status" value="2"/>
</dbReference>